<organism evidence="7 8">
    <name type="scientific">Anoxybacter fermentans</name>
    <dbReference type="NCBI Taxonomy" id="1323375"/>
    <lineage>
        <taxon>Bacteria</taxon>
        <taxon>Bacillati</taxon>
        <taxon>Bacillota</taxon>
        <taxon>Clostridia</taxon>
        <taxon>Halanaerobiales</taxon>
        <taxon>Anoxybacter</taxon>
    </lineage>
</organism>
<dbReference type="GO" id="GO:0006313">
    <property type="term" value="P:DNA transposition"/>
    <property type="evidence" value="ECO:0007669"/>
    <property type="project" value="UniProtKB-UniRule"/>
</dbReference>
<dbReference type="PANTHER" id="PTHR33217">
    <property type="entry name" value="TRANSPOSASE FOR INSERTION SEQUENCE ELEMENT IS1081"/>
    <property type="match status" value="1"/>
</dbReference>
<proteinExistence type="inferred from homology"/>
<evidence type="ECO:0000256" key="1">
    <source>
        <dbReference type="ARBA" id="ARBA00002190"/>
    </source>
</evidence>
<dbReference type="InterPro" id="IPR001207">
    <property type="entry name" value="Transposase_mutator"/>
</dbReference>
<keyword evidence="4 6" id="KW-0238">DNA-binding</keyword>
<keyword evidence="8" id="KW-1185">Reference proteome</keyword>
<evidence type="ECO:0000256" key="3">
    <source>
        <dbReference type="ARBA" id="ARBA00022578"/>
    </source>
</evidence>
<comment type="function">
    <text evidence="1 6">Required for the transposition of the insertion element.</text>
</comment>
<dbReference type="PANTHER" id="PTHR33217:SF8">
    <property type="entry name" value="MUTATOR FAMILY TRANSPOSASE"/>
    <property type="match status" value="1"/>
</dbReference>
<evidence type="ECO:0000256" key="6">
    <source>
        <dbReference type="RuleBase" id="RU365089"/>
    </source>
</evidence>
<reference evidence="7 8" key="1">
    <citation type="submission" date="2016-07" db="EMBL/GenBank/DDBJ databases">
        <title>Genome and transcriptome analysis of iron-reducing fermentative bacteria Anoxybacter fermentans.</title>
        <authorList>
            <person name="Zeng X."/>
            <person name="Shao Z."/>
        </authorList>
    </citation>
    <scope>NUCLEOTIDE SEQUENCE [LARGE SCALE GENOMIC DNA]</scope>
    <source>
        <strain evidence="7 8">DY22613</strain>
    </source>
</reference>
<evidence type="ECO:0000256" key="5">
    <source>
        <dbReference type="ARBA" id="ARBA00023172"/>
    </source>
</evidence>
<dbReference type="Proteomes" id="UP000267250">
    <property type="component" value="Chromosome"/>
</dbReference>
<keyword evidence="3 6" id="KW-0815">Transposition</keyword>
<evidence type="ECO:0000256" key="2">
    <source>
        <dbReference type="ARBA" id="ARBA00010961"/>
    </source>
</evidence>
<keyword evidence="6" id="KW-0814">Transposable element</keyword>
<accession>A0A3S9T1A6</accession>
<dbReference type="KEGG" id="aft:BBF96_13515"/>
<evidence type="ECO:0000313" key="7">
    <source>
        <dbReference type="EMBL" id="AZR74319.1"/>
    </source>
</evidence>
<evidence type="ECO:0000313" key="8">
    <source>
        <dbReference type="Proteomes" id="UP000267250"/>
    </source>
</evidence>
<dbReference type="GO" id="GO:0003677">
    <property type="term" value="F:DNA binding"/>
    <property type="evidence" value="ECO:0007669"/>
    <property type="project" value="UniProtKB-UniRule"/>
</dbReference>
<comment type="similarity">
    <text evidence="2 6">Belongs to the transposase mutator family.</text>
</comment>
<dbReference type="GO" id="GO:0004803">
    <property type="term" value="F:transposase activity"/>
    <property type="evidence" value="ECO:0007669"/>
    <property type="project" value="UniProtKB-UniRule"/>
</dbReference>
<dbReference type="EMBL" id="CP016379">
    <property type="protein sequence ID" value="AZR74319.1"/>
    <property type="molecule type" value="Genomic_DNA"/>
</dbReference>
<protein>
    <recommendedName>
        <fullName evidence="6">Mutator family transposase</fullName>
    </recommendedName>
</protein>
<name>A0A3S9T1A6_9FIRM</name>
<keyword evidence="5 6" id="KW-0233">DNA recombination</keyword>
<gene>
    <name evidence="7" type="ORF">BBF96_13515</name>
</gene>
<dbReference type="AlphaFoldDB" id="A0A3S9T1A6"/>
<dbReference type="Pfam" id="PF00872">
    <property type="entry name" value="Transposase_mut"/>
    <property type="match status" value="1"/>
</dbReference>
<sequence>MTSTKIQKTLSVLYIYGMSVKLLREYVDNELVYMSIGIDEEGYREILDFYIGASESSALWEEVLLNLKSRGLEEVLLGVMDSLSELKDAFLKVYPKADVQRCIVHRVRNTITKVRKKHLNEIIEDLKTIYNAPDTEYAKKALKEFCDKWGQIYPKITQSWWNE</sequence>
<evidence type="ECO:0000256" key="4">
    <source>
        <dbReference type="ARBA" id="ARBA00023125"/>
    </source>
</evidence>